<sequence length="237" mass="25018">VLLTLAAIAGDEQVKNEVIVSRGESVEIGGGFRIPDVMQQSGANLVEVGTTNRTYASDYESAISSKTAAILKVHPSNFTVDGFTHAPELKEVVAVGKRHGVPVLNDLGSGCLLDTRQYGLAQEPQVQSSISDGATLTLFSGDKLIGGPQAGLIAGEQKWVDLVSKHPLARAVRIDKVTLSAISATLSAYLTGTYEKEIPIWNMISINESVLAGRAETWRSKTGVGTVERSRSTIGGG</sequence>
<dbReference type="AlphaFoldDB" id="A0A383D6U7"/>
<proteinExistence type="inferred from homology"/>
<dbReference type="SUPFAM" id="SSF53383">
    <property type="entry name" value="PLP-dependent transferases"/>
    <property type="match status" value="1"/>
</dbReference>
<evidence type="ECO:0000256" key="6">
    <source>
        <dbReference type="ARBA" id="ARBA00023266"/>
    </source>
</evidence>
<keyword evidence="4" id="KW-0663">Pyridoxal phosphate</keyword>
<dbReference type="GO" id="GO:0001514">
    <property type="term" value="P:selenocysteine incorporation"/>
    <property type="evidence" value="ECO:0007669"/>
    <property type="project" value="InterPro"/>
</dbReference>
<name>A0A383D6U7_9ZZZZ</name>
<dbReference type="GO" id="GO:0005737">
    <property type="term" value="C:cytoplasm"/>
    <property type="evidence" value="ECO:0007669"/>
    <property type="project" value="InterPro"/>
</dbReference>
<dbReference type="PANTHER" id="PTHR32328">
    <property type="entry name" value="L-SERYL-TRNA(SEC) SELENIUM TRANSFERASE"/>
    <property type="match status" value="1"/>
</dbReference>
<protein>
    <recommendedName>
        <fullName evidence="8">L-seryl-tRNA selenium transferase N-terminal domain-containing protein</fullName>
    </recommendedName>
</protein>
<dbReference type="InterPro" id="IPR015421">
    <property type="entry name" value="PyrdxlP-dep_Trfase_major"/>
</dbReference>
<evidence type="ECO:0000256" key="5">
    <source>
        <dbReference type="ARBA" id="ARBA00022917"/>
    </source>
</evidence>
<comment type="cofactor">
    <cofactor evidence="1">
        <name>pyridoxal 5'-phosphate</name>
        <dbReference type="ChEBI" id="CHEBI:597326"/>
    </cofactor>
</comment>
<evidence type="ECO:0000256" key="3">
    <source>
        <dbReference type="ARBA" id="ARBA00022679"/>
    </source>
</evidence>
<organism evidence="7">
    <name type="scientific">marine metagenome</name>
    <dbReference type="NCBI Taxonomy" id="408172"/>
    <lineage>
        <taxon>unclassified sequences</taxon>
        <taxon>metagenomes</taxon>
        <taxon>ecological metagenomes</taxon>
    </lineage>
</organism>
<dbReference type="HAMAP" id="MF_00423">
    <property type="entry name" value="SelA"/>
    <property type="match status" value="1"/>
</dbReference>
<feature type="non-terminal residue" evidence="7">
    <location>
        <position position="1"/>
    </location>
</feature>
<dbReference type="InterPro" id="IPR015424">
    <property type="entry name" value="PyrdxlP-dep_Trfase"/>
</dbReference>
<keyword evidence="5" id="KW-0648">Protein biosynthesis</keyword>
<keyword evidence="3" id="KW-0808">Transferase</keyword>
<feature type="non-terminal residue" evidence="7">
    <location>
        <position position="237"/>
    </location>
</feature>
<dbReference type="PANTHER" id="PTHR32328:SF0">
    <property type="entry name" value="L-SERYL-TRNA(SEC) SELENIUM TRANSFERASE"/>
    <property type="match status" value="1"/>
</dbReference>
<evidence type="ECO:0000313" key="7">
    <source>
        <dbReference type="EMBL" id="SVE40030.1"/>
    </source>
</evidence>
<dbReference type="NCBIfam" id="TIGR00474">
    <property type="entry name" value="selA"/>
    <property type="match status" value="1"/>
</dbReference>
<dbReference type="GO" id="GO:0004125">
    <property type="term" value="F:L-seryl-tRNA(Sec) selenium transferase activity"/>
    <property type="evidence" value="ECO:0007669"/>
    <property type="project" value="InterPro"/>
</dbReference>
<dbReference type="Pfam" id="PF03841">
    <property type="entry name" value="SelA"/>
    <property type="match status" value="1"/>
</dbReference>
<dbReference type="InterPro" id="IPR004534">
    <property type="entry name" value="SelA_trans"/>
</dbReference>
<keyword evidence="6" id="KW-0711">Selenium</keyword>
<evidence type="ECO:0000256" key="1">
    <source>
        <dbReference type="ARBA" id="ARBA00001933"/>
    </source>
</evidence>
<evidence type="ECO:0008006" key="8">
    <source>
        <dbReference type="Google" id="ProtNLM"/>
    </source>
</evidence>
<evidence type="ECO:0000256" key="4">
    <source>
        <dbReference type="ARBA" id="ARBA00022898"/>
    </source>
</evidence>
<gene>
    <name evidence="7" type="ORF">METZ01_LOCUS492884</name>
</gene>
<keyword evidence="2" id="KW-0963">Cytoplasm</keyword>
<evidence type="ECO:0000256" key="2">
    <source>
        <dbReference type="ARBA" id="ARBA00022490"/>
    </source>
</evidence>
<dbReference type="EMBL" id="UINC01214687">
    <property type="protein sequence ID" value="SVE40030.1"/>
    <property type="molecule type" value="Genomic_DNA"/>
</dbReference>
<accession>A0A383D6U7</accession>
<dbReference type="Gene3D" id="3.40.640.10">
    <property type="entry name" value="Type I PLP-dependent aspartate aminotransferase-like (Major domain)"/>
    <property type="match status" value="1"/>
</dbReference>
<dbReference type="InterPro" id="IPR018319">
    <property type="entry name" value="SelA-like"/>
</dbReference>
<reference evidence="7" key="1">
    <citation type="submission" date="2018-05" db="EMBL/GenBank/DDBJ databases">
        <authorList>
            <person name="Lanie J.A."/>
            <person name="Ng W.-L."/>
            <person name="Kazmierczak K.M."/>
            <person name="Andrzejewski T.M."/>
            <person name="Davidsen T.M."/>
            <person name="Wayne K.J."/>
            <person name="Tettelin H."/>
            <person name="Glass J.I."/>
            <person name="Rusch D."/>
            <person name="Podicherti R."/>
            <person name="Tsui H.-C.T."/>
            <person name="Winkler M.E."/>
        </authorList>
    </citation>
    <scope>NUCLEOTIDE SEQUENCE</scope>
</reference>